<proteinExistence type="predicted"/>
<dbReference type="EMBL" id="CP073041">
    <property type="protein sequence ID" value="UXE62510.1"/>
    <property type="molecule type" value="Genomic_DNA"/>
</dbReference>
<gene>
    <name evidence="1" type="ORF">KA717_07050</name>
</gene>
<organism evidence="1">
    <name type="scientific">Woronichinia naegeliana WA131</name>
    <dbReference type="NCBI Taxonomy" id="2824559"/>
    <lineage>
        <taxon>Bacteria</taxon>
        <taxon>Bacillati</taxon>
        <taxon>Cyanobacteriota</taxon>
        <taxon>Cyanophyceae</taxon>
        <taxon>Synechococcales</taxon>
        <taxon>Coelosphaeriaceae</taxon>
        <taxon>Woronichinia</taxon>
    </lineage>
</organism>
<reference evidence="1" key="1">
    <citation type="submission" date="2021-04" db="EMBL/GenBank/DDBJ databases">
        <title>Genome sequence of Woronichinia naegeliana from Washington state freshwater lake bloom.</title>
        <authorList>
            <person name="Dreher T.W."/>
        </authorList>
    </citation>
    <scope>NUCLEOTIDE SEQUENCE</scope>
    <source>
        <strain evidence="1">WA131</strain>
    </source>
</reference>
<accession>A0A977L178</accession>
<name>A0A977L178_9CYAN</name>
<dbReference type="AlphaFoldDB" id="A0A977L178"/>
<evidence type="ECO:0000313" key="1">
    <source>
        <dbReference type="EMBL" id="UXE62510.1"/>
    </source>
</evidence>
<protein>
    <submittedName>
        <fullName evidence="1">Uncharacterized protein</fullName>
    </submittedName>
</protein>
<dbReference type="Proteomes" id="UP001065613">
    <property type="component" value="Chromosome"/>
</dbReference>
<dbReference type="KEGG" id="wna:KA717_07050"/>
<sequence>MADDIVEFHAARILLLIELCGKTDRAHGVTKIEGLTKLAKLDFFVRYPHLFDKACAVTGEGVRSFSTSIESSMVRHHYGPWDHRYYEILAYLRSRGLIKIKKEKNTYNYQLTSIGKERAKQLSEQSSFRSLCEQMRRVKKAFGSKSGSYIKNKIYEIFKQEVEQKSLGEVIE</sequence>